<reference evidence="2" key="1">
    <citation type="submission" date="2021-10" db="EMBL/GenBank/DDBJ databases">
        <title>Novel species in genus Arthrobacter.</title>
        <authorList>
            <person name="Liu Y."/>
        </authorList>
    </citation>
    <scope>NUCLEOTIDE SEQUENCE</scope>
    <source>
        <strain evidence="2">Zg-Y453</strain>
    </source>
</reference>
<accession>A0A9X1SFU6</accession>
<dbReference type="Proteomes" id="UP001139158">
    <property type="component" value="Unassembled WGS sequence"/>
</dbReference>
<sequence>MRAAPDGKYRSAEADVRRLPVRRGRRPGRFDSSAGDGSYELPLPSPGRYVLSVAEASGATHTRLILLPAADTEVDVELGGDPPSTILRV</sequence>
<organism evidence="2 3">
    <name type="scientific">Arthrobacter caoxuetaonis</name>
    <dbReference type="NCBI Taxonomy" id="2886935"/>
    <lineage>
        <taxon>Bacteria</taxon>
        <taxon>Bacillati</taxon>
        <taxon>Actinomycetota</taxon>
        <taxon>Actinomycetes</taxon>
        <taxon>Micrococcales</taxon>
        <taxon>Micrococcaceae</taxon>
        <taxon>Arthrobacter</taxon>
    </lineage>
</organism>
<feature type="compositionally biased region" description="Basic and acidic residues" evidence="1">
    <location>
        <begin position="1"/>
        <end position="18"/>
    </location>
</feature>
<evidence type="ECO:0000256" key="1">
    <source>
        <dbReference type="SAM" id="MobiDB-lite"/>
    </source>
</evidence>
<gene>
    <name evidence="2" type="ORF">LJ757_13910</name>
</gene>
<protein>
    <submittedName>
        <fullName evidence="2">Uncharacterized protein</fullName>
    </submittedName>
</protein>
<dbReference type="AlphaFoldDB" id="A0A9X1SFU6"/>
<comment type="caution">
    <text evidence="2">The sequence shown here is derived from an EMBL/GenBank/DDBJ whole genome shotgun (WGS) entry which is preliminary data.</text>
</comment>
<dbReference type="EMBL" id="JAJFZV010000015">
    <property type="protein sequence ID" value="MCC3298889.1"/>
    <property type="molecule type" value="Genomic_DNA"/>
</dbReference>
<keyword evidence="3" id="KW-1185">Reference proteome</keyword>
<feature type="region of interest" description="Disordered" evidence="1">
    <location>
        <begin position="1"/>
        <end position="41"/>
    </location>
</feature>
<evidence type="ECO:0000313" key="3">
    <source>
        <dbReference type="Proteomes" id="UP001139158"/>
    </source>
</evidence>
<dbReference type="RefSeq" id="WP_227896940.1">
    <property type="nucleotide sequence ID" value="NZ_JAJFZV010000015.1"/>
</dbReference>
<name>A0A9X1SFU6_9MICC</name>
<evidence type="ECO:0000313" key="2">
    <source>
        <dbReference type="EMBL" id="MCC3298889.1"/>
    </source>
</evidence>
<proteinExistence type="predicted"/>